<organism evidence="6">
    <name type="scientific">Streptomyces sp. NBC_00008</name>
    <dbReference type="NCBI Taxonomy" id="2903610"/>
    <lineage>
        <taxon>Bacteria</taxon>
        <taxon>Bacillati</taxon>
        <taxon>Actinomycetota</taxon>
        <taxon>Actinomycetes</taxon>
        <taxon>Kitasatosporales</taxon>
        <taxon>Streptomycetaceae</taxon>
        <taxon>Streptomyces</taxon>
    </lineage>
</organism>
<evidence type="ECO:0000256" key="2">
    <source>
        <dbReference type="ARBA" id="ARBA00023125"/>
    </source>
</evidence>
<dbReference type="InterPro" id="IPR011008">
    <property type="entry name" value="Dimeric_a/b-barrel"/>
</dbReference>
<dbReference type="PANTHER" id="PTHR30154:SF34">
    <property type="entry name" value="TRANSCRIPTIONAL REGULATOR AZLB"/>
    <property type="match status" value="1"/>
</dbReference>
<keyword evidence="1" id="KW-0805">Transcription regulation</keyword>
<dbReference type="InterPro" id="IPR000485">
    <property type="entry name" value="AsnC-type_HTH_dom"/>
</dbReference>
<dbReference type="InterPro" id="IPR019887">
    <property type="entry name" value="Tscrpt_reg_AsnC/Lrp_C"/>
</dbReference>
<dbReference type="Gene3D" id="1.10.10.10">
    <property type="entry name" value="Winged helix-like DNA-binding domain superfamily/Winged helix DNA-binding domain"/>
    <property type="match status" value="2"/>
</dbReference>
<gene>
    <name evidence="6" type="ORF">OG398_34935</name>
</gene>
<keyword evidence="3" id="KW-0804">Transcription</keyword>
<dbReference type="SMART" id="SM00344">
    <property type="entry name" value="HTH_ASNC"/>
    <property type="match status" value="2"/>
</dbReference>
<evidence type="ECO:0000313" key="6">
    <source>
        <dbReference type="EMBL" id="WTW73066.1"/>
    </source>
</evidence>
<dbReference type="AlphaFoldDB" id="A0AAU2VZW8"/>
<reference evidence="6" key="1">
    <citation type="submission" date="2022-10" db="EMBL/GenBank/DDBJ databases">
        <title>The complete genomes of actinobacterial strains from the NBC collection.</title>
        <authorList>
            <person name="Joergensen T.S."/>
            <person name="Alvarez Arevalo M."/>
            <person name="Sterndorff E.B."/>
            <person name="Faurdal D."/>
            <person name="Vuksanovic O."/>
            <person name="Mourched A.-S."/>
            <person name="Charusanti P."/>
            <person name="Shaw S."/>
            <person name="Blin K."/>
            <person name="Weber T."/>
        </authorList>
    </citation>
    <scope>NUCLEOTIDE SEQUENCE</scope>
    <source>
        <strain evidence="6">NBC_00008</strain>
    </source>
</reference>
<dbReference type="EMBL" id="CP108313">
    <property type="protein sequence ID" value="WTW73066.1"/>
    <property type="molecule type" value="Genomic_DNA"/>
</dbReference>
<dbReference type="GO" id="GO:0043565">
    <property type="term" value="F:sequence-specific DNA binding"/>
    <property type="evidence" value="ECO:0007669"/>
    <property type="project" value="InterPro"/>
</dbReference>
<dbReference type="Gene3D" id="3.30.70.920">
    <property type="match status" value="2"/>
</dbReference>
<dbReference type="SUPFAM" id="SSF46785">
    <property type="entry name" value="Winged helix' DNA-binding domain"/>
    <property type="match status" value="2"/>
</dbReference>
<proteinExistence type="predicted"/>
<evidence type="ECO:0000259" key="4">
    <source>
        <dbReference type="Pfam" id="PF01037"/>
    </source>
</evidence>
<feature type="domain" description="HTH asnC-type" evidence="5">
    <location>
        <begin position="8"/>
        <end position="49"/>
    </location>
</feature>
<dbReference type="Pfam" id="PF13412">
    <property type="entry name" value="HTH_24"/>
    <property type="match status" value="1"/>
</dbReference>
<dbReference type="Pfam" id="PF13404">
    <property type="entry name" value="HTH_AsnC-type"/>
    <property type="match status" value="1"/>
</dbReference>
<name>A0AAU2VZW8_9ACTN</name>
<evidence type="ECO:0000256" key="1">
    <source>
        <dbReference type="ARBA" id="ARBA00023015"/>
    </source>
</evidence>
<feature type="domain" description="Transcription regulator AsnC/Lrp ligand binding" evidence="4">
    <location>
        <begin position="70"/>
        <end position="140"/>
    </location>
</feature>
<dbReference type="SUPFAM" id="SSF54909">
    <property type="entry name" value="Dimeric alpha+beta barrel"/>
    <property type="match status" value="2"/>
</dbReference>
<dbReference type="InterPro" id="IPR019885">
    <property type="entry name" value="Tscrpt_reg_HTH_AsnC-type_CS"/>
</dbReference>
<evidence type="ECO:0000259" key="5">
    <source>
        <dbReference type="Pfam" id="PF13404"/>
    </source>
</evidence>
<evidence type="ECO:0000256" key="3">
    <source>
        <dbReference type="ARBA" id="ARBA00023163"/>
    </source>
</evidence>
<keyword evidence="2" id="KW-0238">DNA-binding</keyword>
<dbReference type="InterPro" id="IPR019888">
    <property type="entry name" value="Tscrpt_reg_AsnC-like"/>
</dbReference>
<accession>A0AAU2VZW8</accession>
<dbReference type="GO" id="GO:0005829">
    <property type="term" value="C:cytosol"/>
    <property type="evidence" value="ECO:0007669"/>
    <property type="project" value="TreeGrafter"/>
</dbReference>
<sequence length="334" mass="35591">MTENLPPLSELDLALVNALQISPRAPWTELAKALDIDAATVARRWERLRTAGHAWVTAYPFGGSGAGALIEIDCAPGQAGAVAEQLSADPHAVTVEHAAGGRDLLITAMATGFGALSRYIVDRLGTIPGITATRAHLVTRSYTEGSVWRLTSLNRSQQEALAASRRSALGGSQQSPEYAELVTAIGENGRMSLSELAETLGVSVNTASRRLNRLLESGRLVLRCDLTRSLSGSPVAVTFFGTVSPEHLDSTARELARLPEIRQCLGLAGPQNLIATVWVSSLVDAQDLEVRLATALPHLRIADRAVALRAVKLMGRLLDPDGRAIGFVPMNLWA</sequence>
<protein>
    <submittedName>
        <fullName evidence="6">Lrp/AsnC family transcriptional regulator</fullName>
    </submittedName>
</protein>
<dbReference type="Pfam" id="PF01037">
    <property type="entry name" value="AsnC_trans_reg"/>
    <property type="match status" value="2"/>
</dbReference>
<dbReference type="GO" id="GO:0043200">
    <property type="term" value="P:response to amino acid"/>
    <property type="evidence" value="ECO:0007669"/>
    <property type="project" value="TreeGrafter"/>
</dbReference>
<dbReference type="PROSITE" id="PS00519">
    <property type="entry name" value="HTH_ASNC_1"/>
    <property type="match status" value="1"/>
</dbReference>
<dbReference type="PANTHER" id="PTHR30154">
    <property type="entry name" value="LEUCINE-RESPONSIVE REGULATORY PROTEIN"/>
    <property type="match status" value="1"/>
</dbReference>
<dbReference type="InterPro" id="IPR036388">
    <property type="entry name" value="WH-like_DNA-bd_sf"/>
</dbReference>
<feature type="domain" description="Transcription regulator AsnC/Lrp ligand binding" evidence="4">
    <location>
        <begin position="242"/>
        <end position="300"/>
    </location>
</feature>
<dbReference type="InterPro" id="IPR036390">
    <property type="entry name" value="WH_DNA-bd_sf"/>
</dbReference>